<dbReference type="SUPFAM" id="SSF53448">
    <property type="entry name" value="Nucleotide-diphospho-sugar transferases"/>
    <property type="match status" value="1"/>
</dbReference>
<dbReference type="GO" id="GO:0006777">
    <property type="term" value="P:Mo-molybdopterin cofactor biosynthetic process"/>
    <property type="evidence" value="ECO:0007669"/>
    <property type="project" value="UniProtKB-KW"/>
</dbReference>
<comment type="similarity">
    <text evidence="8">Belongs to the MobA family.</text>
</comment>
<comment type="function">
    <text evidence="8">Transfers a GMP moiety from GTP to Mo-molybdopterin (Mo-MPT) cofactor (Moco or molybdenum cofactor) to form Mo-molybdopterin guanine dinucleotide (Mo-MGD) cofactor.</text>
</comment>
<dbReference type="GO" id="GO:0005737">
    <property type="term" value="C:cytoplasm"/>
    <property type="evidence" value="ECO:0007669"/>
    <property type="project" value="UniProtKB-SubCell"/>
</dbReference>
<organism evidence="10 11">
    <name type="scientific">Deinobacterium chartae</name>
    <dbReference type="NCBI Taxonomy" id="521158"/>
    <lineage>
        <taxon>Bacteria</taxon>
        <taxon>Thermotogati</taxon>
        <taxon>Deinococcota</taxon>
        <taxon>Deinococci</taxon>
        <taxon>Deinococcales</taxon>
        <taxon>Deinococcaceae</taxon>
        <taxon>Deinobacterium</taxon>
    </lineage>
</organism>
<evidence type="ECO:0000256" key="5">
    <source>
        <dbReference type="ARBA" id="ARBA00022842"/>
    </source>
</evidence>
<comment type="caution">
    <text evidence="10">The sequence shown here is derived from an EMBL/GenBank/DDBJ whole genome shotgun (WGS) entry which is preliminary data.</text>
</comment>
<evidence type="ECO:0000256" key="6">
    <source>
        <dbReference type="ARBA" id="ARBA00023134"/>
    </source>
</evidence>
<dbReference type="AlphaFoldDB" id="A0A841I5C6"/>
<feature type="binding site" evidence="8">
    <location>
        <position position="97"/>
    </location>
    <ligand>
        <name>GTP</name>
        <dbReference type="ChEBI" id="CHEBI:37565"/>
    </ligand>
</feature>
<comment type="subcellular location">
    <subcellularLocation>
        <location evidence="8">Cytoplasm</location>
    </subcellularLocation>
</comment>
<feature type="binding site" evidence="8">
    <location>
        <position position="25"/>
    </location>
    <ligand>
        <name>GTP</name>
        <dbReference type="ChEBI" id="CHEBI:37565"/>
    </ligand>
</feature>
<feature type="binding site" evidence="8">
    <location>
        <position position="97"/>
    </location>
    <ligand>
        <name>Mg(2+)</name>
        <dbReference type="ChEBI" id="CHEBI:18420"/>
    </ligand>
</feature>
<dbReference type="HAMAP" id="MF_00316">
    <property type="entry name" value="MobA"/>
    <property type="match status" value="1"/>
</dbReference>
<dbReference type="Gene3D" id="3.90.550.10">
    <property type="entry name" value="Spore Coat Polysaccharide Biosynthesis Protein SpsA, Chain A"/>
    <property type="match status" value="1"/>
</dbReference>
<evidence type="ECO:0000259" key="9">
    <source>
        <dbReference type="Pfam" id="PF12804"/>
    </source>
</evidence>
<accession>A0A841I5C6</accession>
<dbReference type="PANTHER" id="PTHR19136:SF81">
    <property type="entry name" value="MOLYBDENUM COFACTOR GUANYLYLTRANSFERASE"/>
    <property type="match status" value="1"/>
</dbReference>
<proteinExistence type="inferred from homology"/>
<comment type="domain">
    <text evidence="8">The N-terminal domain determines nucleotide recognition and specific binding, while the C-terminal domain determines the specific binding to the target protein.</text>
</comment>
<gene>
    <name evidence="8" type="primary">mobA</name>
    <name evidence="10" type="ORF">HNR42_002929</name>
</gene>
<keyword evidence="4 8" id="KW-0547">Nucleotide-binding</keyword>
<dbReference type="GO" id="GO:0061603">
    <property type="term" value="F:molybdenum cofactor guanylyltransferase activity"/>
    <property type="evidence" value="ECO:0007669"/>
    <property type="project" value="UniProtKB-EC"/>
</dbReference>
<comment type="caution">
    <text evidence="8">Lacks conserved residue(s) required for the propagation of feature annotation.</text>
</comment>
<keyword evidence="6 8" id="KW-0342">GTP-binding</keyword>
<dbReference type="Proteomes" id="UP000569951">
    <property type="component" value="Unassembled WGS sequence"/>
</dbReference>
<keyword evidence="7 8" id="KW-0501">Molybdenum cofactor biosynthesis</keyword>
<dbReference type="RefSeq" id="WP_183988232.1">
    <property type="nucleotide sequence ID" value="NZ_JACHHG010000012.1"/>
</dbReference>
<name>A0A841I5C6_9DEIO</name>
<dbReference type="CDD" id="cd02503">
    <property type="entry name" value="MobA"/>
    <property type="match status" value="1"/>
</dbReference>
<evidence type="ECO:0000256" key="2">
    <source>
        <dbReference type="ARBA" id="ARBA00022679"/>
    </source>
</evidence>
<keyword evidence="11" id="KW-1185">Reference proteome</keyword>
<evidence type="ECO:0000256" key="3">
    <source>
        <dbReference type="ARBA" id="ARBA00022723"/>
    </source>
</evidence>
<dbReference type="InterPro" id="IPR013482">
    <property type="entry name" value="Molybde_CF_guanTrfase"/>
</dbReference>
<keyword evidence="5 8" id="KW-0460">Magnesium</keyword>
<keyword evidence="1 8" id="KW-0963">Cytoplasm</keyword>
<feature type="binding site" evidence="8">
    <location>
        <begin position="13"/>
        <end position="15"/>
    </location>
    <ligand>
        <name>GTP</name>
        <dbReference type="ChEBI" id="CHEBI:37565"/>
    </ligand>
</feature>
<evidence type="ECO:0000256" key="1">
    <source>
        <dbReference type="ARBA" id="ARBA00022490"/>
    </source>
</evidence>
<evidence type="ECO:0000256" key="4">
    <source>
        <dbReference type="ARBA" id="ARBA00022741"/>
    </source>
</evidence>
<dbReference type="GO" id="GO:0046872">
    <property type="term" value="F:metal ion binding"/>
    <property type="evidence" value="ECO:0007669"/>
    <property type="project" value="UniProtKB-KW"/>
</dbReference>
<dbReference type="GO" id="GO:0005525">
    <property type="term" value="F:GTP binding"/>
    <property type="evidence" value="ECO:0007669"/>
    <property type="project" value="UniProtKB-UniRule"/>
</dbReference>
<dbReference type="InterPro" id="IPR025877">
    <property type="entry name" value="MobA-like_NTP_Trfase"/>
</dbReference>
<dbReference type="EMBL" id="JACHHG010000012">
    <property type="protein sequence ID" value="MBB6099479.1"/>
    <property type="molecule type" value="Genomic_DNA"/>
</dbReference>
<evidence type="ECO:0000256" key="8">
    <source>
        <dbReference type="HAMAP-Rule" id="MF_00316"/>
    </source>
</evidence>
<evidence type="ECO:0000313" key="10">
    <source>
        <dbReference type="EMBL" id="MBB6099479.1"/>
    </source>
</evidence>
<dbReference type="Pfam" id="PF12804">
    <property type="entry name" value="NTP_transf_3"/>
    <property type="match status" value="1"/>
</dbReference>
<dbReference type="PANTHER" id="PTHR19136">
    <property type="entry name" value="MOLYBDENUM COFACTOR GUANYLYLTRANSFERASE"/>
    <property type="match status" value="1"/>
</dbReference>
<evidence type="ECO:0000256" key="7">
    <source>
        <dbReference type="ARBA" id="ARBA00023150"/>
    </source>
</evidence>
<evidence type="ECO:0000313" key="11">
    <source>
        <dbReference type="Proteomes" id="UP000569951"/>
    </source>
</evidence>
<sequence>MALKREQVSAAITAGGASSRFGSDKALARLGEHTLLQRVALSLEGFGERLLVAPGGRYDLPGWRTVPERWAGRGPLSGLEAALSAAAGPFVAFAAVDLPGLTPAYWEVLLEAAEDRAVAACGPGGQLEPLAALYPLTALPRVRAQLQADRLRLRALLEDLDPVVLPWQAVVARAGEKVWVNVNRPQDLEDL</sequence>
<reference evidence="10 11" key="1">
    <citation type="submission" date="2020-08" db="EMBL/GenBank/DDBJ databases">
        <title>Genomic Encyclopedia of Type Strains, Phase IV (KMG-IV): sequencing the most valuable type-strain genomes for metagenomic binning, comparative biology and taxonomic classification.</title>
        <authorList>
            <person name="Goeker M."/>
        </authorList>
    </citation>
    <scope>NUCLEOTIDE SEQUENCE [LARGE SCALE GENOMIC DNA]</scope>
    <source>
        <strain evidence="10 11">DSM 21458</strain>
    </source>
</reference>
<dbReference type="EC" id="2.7.7.77" evidence="8"/>
<dbReference type="InterPro" id="IPR029044">
    <property type="entry name" value="Nucleotide-diphossugar_trans"/>
</dbReference>
<feature type="domain" description="MobA-like NTP transferase" evidence="9">
    <location>
        <begin position="10"/>
        <end position="161"/>
    </location>
</feature>
<comment type="catalytic activity">
    <reaction evidence="8">
        <text>Mo-molybdopterin + GTP + H(+) = Mo-molybdopterin guanine dinucleotide + diphosphate</text>
        <dbReference type="Rhea" id="RHEA:34243"/>
        <dbReference type="ChEBI" id="CHEBI:15378"/>
        <dbReference type="ChEBI" id="CHEBI:33019"/>
        <dbReference type="ChEBI" id="CHEBI:37565"/>
        <dbReference type="ChEBI" id="CHEBI:71302"/>
        <dbReference type="ChEBI" id="CHEBI:71310"/>
        <dbReference type="EC" id="2.7.7.77"/>
    </reaction>
</comment>
<keyword evidence="10" id="KW-0548">Nucleotidyltransferase</keyword>
<keyword evidence="2 8" id="KW-0808">Transferase</keyword>
<keyword evidence="3 8" id="KW-0479">Metal-binding</keyword>
<comment type="cofactor">
    <cofactor evidence="8">
        <name>Mg(2+)</name>
        <dbReference type="ChEBI" id="CHEBI:18420"/>
    </cofactor>
</comment>
<protein>
    <recommendedName>
        <fullName evidence="8">Probable molybdenum cofactor guanylyltransferase</fullName>
        <shortName evidence="8">MoCo guanylyltransferase</shortName>
        <ecNumber evidence="8">2.7.7.77</ecNumber>
    </recommendedName>
    <alternativeName>
        <fullName evidence="8">GTP:molybdopterin guanylyltransferase</fullName>
    </alternativeName>
    <alternativeName>
        <fullName evidence="8">Mo-MPT guanylyltransferase</fullName>
    </alternativeName>
    <alternativeName>
        <fullName evidence="8">Molybdopterin guanylyltransferase</fullName>
    </alternativeName>
    <alternativeName>
        <fullName evidence="8">Molybdopterin-guanine dinucleotide synthase</fullName>
        <shortName evidence="8">MGD synthase</shortName>
    </alternativeName>
</protein>